<reference evidence="1 2" key="1">
    <citation type="journal article" date="2019" name="Sci. Rep.">
        <title>Orb-weaving spider Araneus ventricosus genome elucidates the spidroin gene catalogue.</title>
        <authorList>
            <person name="Kono N."/>
            <person name="Nakamura H."/>
            <person name="Ohtoshi R."/>
            <person name="Moran D.A.P."/>
            <person name="Shinohara A."/>
            <person name="Yoshida Y."/>
            <person name="Fujiwara M."/>
            <person name="Mori M."/>
            <person name="Tomita M."/>
            <person name="Arakawa K."/>
        </authorList>
    </citation>
    <scope>NUCLEOTIDE SEQUENCE [LARGE SCALE GENOMIC DNA]</scope>
</reference>
<keyword evidence="2" id="KW-1185">Reference proteome</keyword>
<comment type="caution">
    <text evidence="1">The sequence shown here is derived from an EMBL/GenBank/DDBJ whole genome shotgun (WGS) entry which is preliminary data.</text>
</comment>
<name>A0A4Y2FVZ8_ARAVE</name>
<gene>
    <name evidence="1" type="ORF">AVEN_54392_1</name>
</gene>
<protein>
    <submittedName>
        <fullName evidence="1">Uncharacterized protein</fullName>
    </submittedName>
</protein>
<sequence>MGVGVGYLGFGEHEVGGHFESLGPGQVLVHAELVLELQELLAREGRPRSAGLAEHVRLTLPWKKEIVCLELVSWLLVHTQNTILNS</sequence>
<proteinExistence type="predicted"/>
<evidence type="ECO:0000313" key="2">
    <source>
        <dbReference type="Proteomes" id="UP000499080"/>
    </source>
</evidence>
<organism evidence="1 2">
    <name type="scientific">Araneus ventricosus</name>
    <name type="common">Orbweaver spider</name>
    <name type="synonym">Epeira ventricosa</name>
    <dbReference type="NCBI Taxonomy" id="182803"/>
    <lineage>
        <taxon>Eukaryota</taxon>
        <taxon>Metazoa</taxon>
        <taxon>Ecdysozoa</taxon>
        <taxon>Arthropoda</taxon>
        <taxon>Chelicerata</taxon>
        <taxon>Arachnida</taxon>
        <taxon>Araneae</taxon>
        <taxon>Araneomorphae</taxon>
        <taxon>Entelegynae</taxon>
        <taxon>Araneoidea</taxon>
        <taxon>Araneidae</taxon>
        <taxon>Araneus</taxon>
    </lineage>
</organism>
<dbReference type="AlphaFoldDB" id="A0A4Y2FVZ8"/>
<accession>A0A4Y2FVZ8</accession>
<dbReference type="Proteomes" id="UP000499080">
    <property type="component" value="Unassembled WGS sequence"/>
</dbReference>
<dbReference type="EMBL" id="BGPR01001096">
    <property type="protein sequence ID" value="GBM45331.1"/>
    <property type="molecule type" value="Genomic_DNA"/>
</dbReference>
<evidence type="ECO:0000313" key="1">
    <source>
        <dbReference type="EMBL" id="GBM45331.1"/>
    </source>
</evidence>